<evidence type="ECO:0000256" key="6">
    <source>
        <dbReference type="ARBA" id="ARBA00022786"/>
    </source>
</evidence>
<comment type="similarity">
    <text evidence="3">Belongs to the peptidase C19 family.</text>
</comment>
<dbReference type="AlphaFoldDB" id="A0AAE1LTF4"/>
<proteinExistence type="inferred from homology"/>
<accession>A0AAE1LTF4</accession>
<evidence type="ECO:0000256" key="11">
    <source>
        <dbReference type="ARBA" id="ARBA00042154"/>
    </source>
</evidence>
<evidence type="ECO:0000256" key="12">
    <source>
        <dbReference type="ARBA" id="ARBA00042420"/>
    </source>
</evidence>
<evidence type="ECO:0000256" key="4">
    <source>
        <dbReference type="ARBA" id="ARBA00012759"/>
    </source>
</evidence>
<dbReference type="Pfam" id="PF00443">
    <property type="entry name" value="UCH"/>
    <property type="match status" value="1"/>
</dbReference>
<evidence type="ECO:0000313" key="16">
    <source>
        <dbReference type="EMBL" id="KAK3931100.1"/>
    </source>
</evidence>
<dbReference type="EMBL" id="JAHWGI010001417">
    <property type="protein sequence ID" value="KAK3931100.1"/>
    <property type="molecule type" value="Genomic_DNA"/>
</dbReference>
<evidence type="ECO:0000256" key="8">
    <source>
        <dbReference type="ARBA" id="ARBA00022807"/>
    </source>
</evidence>
<reference evidence="16" key="1">
    <citation type="submission" date="2021-07" db="EMBL/GenBank/DDBJ databases">
        <authorList>
            <person name="Catto M.A."/>
            <person name="Jacobson A."/>
            <person name="Kennedy G."/>
            <person name="Labadie P."/>
            <person name="Hunt B.G."/>
            <person name="Srinivasan R."/>
        </authorList>
    </citation>
    <scope>NUCLEOTIDE SEQUENCE</scope>
    <source>
        <strain evidence="16">PL_HMW_Pooled</strain>
        <tissue evidence="16">Head</tissue>
    </source>
</reference>
<dbReference type="InterPro" id="IPR028889">
    <property type="entry name" value="USP"/>
</dbReference>
<protein>
    <recommendedName>
        <fullName evidence="9">Ubiquitin carboxyl-terminal hydrolase 36</fullName>
        <ecNumber evidence="4">3.4.19.12</ecNumber>
    </recommendedName>
    <alternativeName>
        <fullName evidence="12">Deubiquitinating enzyme 36</fullName>
    </alternativeName>
    <alternativeName>
        <fullName evidence="11">Protein scrawny</fullName>
    </alternativeName>
    <alternativeName>
        <fullName evidence="10">Ubiquitin thioesterase 36</fullName>
    </alternativeName>
    <alternativeName>
        <fullName evidence="13">Ubiquitin-specific-processing protease 36</fullName>
    </alternativeName>
</protein>
<dbReference type="GO" id="GO:0042981">
    <property type="term" value="P:regulation of apoptotic process"/>
    <property type="evidence" value="ECO:0007669"/>
    <property type="project" value="TreeGrafter"/>
</dbReference>
<dbReference type="Proteomes" id="UP001219518">
    <property type="component" value="Unassembled WGS sequence"/>
</dbReference>
<organism evidence="16 17">
    <name type="scientific">Frankliniella fusca</name>
    <dbReference type="NCBI Taxonomy" id="407009"/>
    <lineage>
        <taxon>Eukaryota</taxon>
        <taxon>Metazoa</taxon>
        <taxon>Ecdysozoa</taxon>
        <taxon>Arthropoda</taxon>
        <taxon>Hexapoda</taxon>
        <taxon>Insecta</taxon>
        <taxon>Pterygota</taxon>
        <taxon>Neoptera</taxon>
        <taxon>Paraneoptera</taxon>
        <taxon>Thysanoptera</taxon>
        <taxon>Terebrantia</taxon>
        <taxon>Thripoidea</taxon>
        <taxon>Thripidae</taxon>
        <taxon>Frankliniella</taxon>
    </lineage>
</organism>
<comment type="catalytic activity">
    <reaction evidence="1">
        <text>Thiol-dependent hydrolysis of ester, thioester, amide, peptide and isopeptide bonds formed by the C-terminal Gly of ubiquitin (a 76-residue protein attached to proteins as an intracellular targeting signal).</text>
        <dbReference type="EC" id="3.4.19.12"/>
    </reaction>
</comment>
<keyword evidence="17" id="KW-1185">Reference proteome</keyword>
<dbReference type="InterPro" id="IPR001394">
    <property type="entry name" value="Peptidase_C19_UCH"/>
</dbReference>
<reference evidence="16" key="2">
    <citation type="journal article" date="2023" name="BMC Genomics">
        <title>Pest status, molecular evolution, and epigenetic factors derived from the genome assembly of Frankliniella fusca, a thysanopteran phytovirus vector.</title>
        <authorList>
            <person name="Catto M.A."/>
            <person name="Labadie P.E."/>
            <person name="Jacobson A.L."/>
            <person name="Kennedy G.G."/>
            <person name="Srinivasan R."/>
            <person name="Hunt B.G."/>
        </authorList>
    </citation>
    <scope>NUCLEOTIDE SEQUENCE</scope>
    <source>
        <strain evidence="16">PL_HMW_Pooled</strain>
    </source>
</reference>
<dbReference type="InterPro" id="IPR038765">
    <property type="entry name" value="Papain-like_cys_pep_sf"/>
</dbReference>
<feature type="compositionally biased region" description="Polar residues" evidence="14">
    <location>
        <begin position="432"/>
        <end position="445"/>
    </location>
</feature>
<dbReference type="GO" id="GO:0004843">
    <property type="term" value="F:cysteine-type deubiquitinase activity"/>
    <property type="evidence" value="ECO:0007669"/>
    <property type="project" value="UniProtKB-EC"/>
</dbReference>
<keyword evidence="8" id="KW-0788">Thiol protease</keyword>
<comment type="subcellular location">
    <subcellularLocation>
        <location evidence="2">Nucleus</location>
        <location evidence="2">Nucleolus</location>
    </subcellularLocation>
</comment>
<gene>
    <name evidence="16" type="ORF">KUF71_025036</name>
</gene>
<feature type="region of interest" description="Disordered" evidence="14">
    <location>
        <begin position="432"/>
        <end position="453"/>
    </location>
</feature>
<dbReference type="SUPFAM" id="SSF54001">
    <property type="entry name" value="Cysteine proteinases"/>
    <property type="match status" value="1"/>
</dbReference>
<dbReference type="PANTHER" id="PTHR24006:SF758">
    <property type="entry name" value="UBIQUITIN CARBOXYL-TERMINAL HYDROLASE 36"/>
    <property type="match status" value="1"/>
</dbReference>
<evidence type="ECO:0000256" key="7">
    <source>
        <dbReference type="ARBA" id="ARBA00022801"/>
    </source>
</evidence>
<name>A0AAE1LTF4_9NEOP</name>
<dbReference type="GO" id="GO:0005829">
    <property type="term" value="C:cytosol"/>
    <property type="evidence" value="ECO:0007669"/>
    <property type="project" value="TreeGrafter"/>
</dbReference>
<evidence type="ECO:0000256" key="9">
    <source>
        <dbReference type="ARBA" id="ARBA00039432"/>
    </source>
</evidence>
<keyword evidence="6" id="KW-0833">Ubl conjugation pathway</keyword>
<dbReference type="InterPro" id="IPR050164">
    <property type="entry name" value="Peptidase_C19"/>
</dbReference>
<sequence length="748" mass="83547">MYFAFTQWVNSEPPGEPRMILYRAPVTLGWQQTRGHHDAGLVNLINSCYLNATIQVLFHIPAFARFLIEDGEHRQSCVSSSCIACCLFRLYDIMSTQSVAVPLNVYNMIQAVCPQMQRGHQEDAHELLVKMLELLEQQLLKRHPNWESLDYPSTLTTAVGKIFGGILKSSVYCPSCKTENSVFNQVTTISPDLQGPSTLQGIVTERGEKITDYTCRNCKASLSEAEKRETFHAHPKVLVVLLKRYKLYFDLQSEKFERSFVAGIPSHVKNESPITISKSVVVGMARYKFIGGIIHKGPTIHNGHYVSVALCPNGHYSLFDDPTVTRNVSLNTDVCKKGLYVAVLELESMIAEKRSSPSPSPLPKTNARSILKDHLKPKHVAPALVKISKKNECKTHFFQSSNEYSTIRESYHPAAQVSKAVLPLHDNISKTSGFKEGSSQSSHENNIVEEPFHPNGQISKYFMAATQAVSPIHIRISKRTEPKEHSSQSSHDYAIMEETLNQFAENSMAVSPIHIKISERTEPKEHSSQSSHDYAIVQETFLETQISKAVSPIHIKISERTEPKEHSSQSSHDYAIVLCIKGLPLNVAKKFVHTAEVNGKESRSIAHNSNCHWVRDESTTDISDLERNRIQVNKLQGVSSPAYRKATQTTCFTAIYLFFKTTIPLNLDLKPYTCVATSPALSSAPFRSGHQACVSIPSGSACTPLSSLADKLLEVLRLDDQEKHRKTSVEPVGWGSLHLLTHLIPLEK</sequence>
<dbReference type="PROSITE" id="PS50235">
    <property type="entry name" value="USP_3"/>
    <property type="match status" value="1"/>
</dbReference>
<keyword evidence="5" id="KW-0645">Protease</keyword>
<evidence type="ECO:0000256" key="1">
    <source>
        <dbReference type="ARBA" id="ARBA00000707"/>
    </source>
</evidence>
<evidence type="ECO:0000256" key="2">
    <source>
        <dbReference type="ARBA" id="ARBA00004604"/>
    </source>
</evidence>
<feature type="domain" description="USP" evidence="15">
    <location>
        <begin position="39"/>
        <end position="347"/>
    </location>
</feature>
<dbReference type="GO" id="GO:0005730">
    <property type="term" value="C:nucleolus"/>
    <property type="evidence" value="ECO:0007669"/>
    <property type="project" value="UniProtKB-SubCell"/>
</dbReference>
<keyword evidence="7 16" id="KW-0378">Hydrolase</keyword>
<evidence type="ECO:0000313" key="17">
    <source>
        <dbReference type="Proteomes" id="UP001219518"/>
    </source>
</evidence>
<evidence type="ECO:0000259" key="15">
    <source>
        <dbReference type="PROSITE" id="PS50235"/>
    </source>
</evidence>
<evidence type="ECO:0000256" key="3">
    <source>
        <dbReference type="ARBA" id="ARBA00009085"/>
    </source>
</evidence>
<dbReference type="EC" id="3.4.19.12" evidence="4"/>
<evidence type="ECO:0000256" key="10">
    <source>
        <dbReference type="ARBA" id="ARBA00041300"/>
    </source>
</evidence>
<dbReference type="GO" id="GO:0016579">
    <property type="term" value="P:protein deubiquitination"/>
    <property type="evidence" value="ECO:0007669"/>
    <property type="project" value="InterPro"/>
</dbReference>
<comment type="caution">
    <text evidence="16">The sequence shown here is derived from an EMBL/GenBank/DDBJ whole genome shotgun (WGS) entry which is preliminary data.</text>
</comment>
<dbReference type="Gene3D" id="3.90.70.10">
    <property type="entry name" value="Cysteine proteinases"/>
    <property type="match status" value="1"/>
</dbReference>
<evidence type="ECO:0000256" key="13">
    <source>
        <dbReference type="ARBA" id="ARBA00043009"/>
    </source>
</evidence>
<evidence type="ECO:0000256" key="5">
    <source>
        <dbReference type="ARBA" id="ARBA00022670"/>
    </source>
</evidence>
<dbReference type="PANTHER" id="PTHR24006">
    <property type="entry name" value="UBIQUITIN CARBOXYL-TERMINAL HYDROLASE"/>
    <property type="match status" value="1"/>
</dbReference>
<dbReference type="GO" id="GO:0006508">
    <property type="term" value="P:proteolysis"/>
    <property type="evidence" value="ECO:0007669"/>
    <property type="project" value="UniProtKB-KW"/>
</dbReference>
<evidence type="ECO:0000256" key="14">
    <source>
        <dbReference type="SAM" id="MobiDB-lite"/>
    </source>
</evidence>